<dbReference type="GO" id="GO:0019033">
    <property type="term" value="C:viral tegument"/>
    <property type="evidence" value="ECO:0007669"/>
    <property type="project" value="UniProtKB-SubCell"/>
</dbReference>
<evidence type="ECO:0000256" key="1">
    <source>
        <dbReference type="ARBA" id="ARBA00004428"/>
    </source>
</evidence>
<dbReference type="InterPro" id="IPR000714">
    <property type="entry name" value="EHV_Unk"/>
</dbReference>
<dbReference type="KEGG" id="vg:80532645"/>
<dbReference type="EMBL" id="HQ878327">
    <property type="protein sequence ID" value="AHA93300.1"/>
    <property type="molecule type" value="Genomic_DNA"/>
</dbReference>
<evidence type="ECO:0000313" key="8">
    <source>
        <dbReference type="EMBL" id="AHA93300.1"/>
    </source>
</evidence>
<feature type="region of interest" description="Disordered" evidence="7">
    <location>
        <begin position="51"/>
        <end position="76"/>
    </location>
</feature>
<organism evidence="8 9">
    <name type="scientific">Chelonid alphaherpesvirus 5</name>
    <dbReference type="NCBI Taxonomy" id="702736"/>
    <lineage>
        <taxon>Viruses</taxon>
        <taxon>Duplodnaviria</taxon>
        <taxon>Heunggongvirae</taxon>
        <taxon>Peploviricota</taxon>
        <taxon>Herviviricetes</taxon>
        <taxon>Herpesvirales</taxon>
        <taxon>Orthoherpesviridae</taxon>
        <taxon>Alphaherpesvirinae</taxon>
        <taxon>Scutavirus</taxon>
        <taxon>Scutavirus chelonidalpha5</taxon>
    </lineage>
</organism>
<evidence type="ECO:0000256" key="6">
    <source>
        <dbReference type="ARBA" id="ARBA00022844"/>
    </source>
</evidence>
<comment type="subcellular location">
    <subcellularLocation>
        <location evidence="1">Host nucleus matrix</location>
    </subcellularLocation>
    <subcellularLocation>
        <location evidence="2">Virion tegument</location>
    </subcellularLocation>
</comment>
<evidence type="ECO:0000256" key="5">
    <source>
        <dbReference type="ARBA" id="ARBA00022580"/>
    </source>
</evidence>
<keyword evidence="9" id="KW-1185">Reference proteome</keyword>
<evidence type="ECO:0000256" key="3">
    <source>
        <dbReference type="ARBA" id="ARBA00005815"/>
    </source>
</evidence>
<keyword evidence="5" id="KW-0920">Virion tegument</keyword>
<keyword evidence="6" id="KW-0946">Virion</keyword>
<feature type="compositionally biased region" description="Basic and acidic residues" evidence="7">
    <location>
        <begin position="56"/>
        <end position="70"/>
    </location>
</feature>
<evidence type="ECO:0000313" key="9">
    <source>
        <dbReference type="Proteomes" id="UP000325782"/>
    </source>
</evidence>
<protein>
    <submittedName>
        <fullName evidence="8">F-US10 protein</fullName>
    </submittedName>
</protein>
<dbReference type="Proteomes" id="UP000325782">
    <property type="component" value="Segment"/>
</dbReference>
<dbReference type="Pfam" id="PF02053">
    <property type="entry name" value="Gene66"/>
    <property type="match status" value="1"/>
</dbReference>
<dbReference type="GO" id="GO:0008270">
    <property type="term" value="F:zinc ion binding"/>
    <property type="evidence" value="ECO:0007669"/>
    <property type="project" value="InterPro"/>
</dbReference>
<dbReference type="GO" id="GO:0044204">
    <property type="term" value="C:host cell nuclear matrix"/>
    <property type="evidence" value="ECO:0007669"/>
    <property type="project" value="UniProtKB-SubCell"/>
</dbReference>
<proteinExistence type="inferred from homology"/>
<evidence type="ECO:0000256" key="2">
    <source>
        <dbReference type="ARBA" id="ARBA00004535"/>
    </source>
</evidence>
<comment type="similarity">
    <text evidence="3">Belongs to the herpesviridae US10 family.</text>
</comment>
<evidence type="ECO:0000256" key="7">
    <source>
        <dbReference type="SAM" id="MobiDB-lite"/>
    </source>
</evidence>
<evidence type="ECO:0000256" key="4">
    <source>
        <dbReference type="ARBA" id="ARBA00022562"/>
    </source>
</evidence>
<name>V5NWT1_9ALPH</name>
<sequence length="342" mass="38736">MEFSIYNDDSIFWPLKETDSEGVIYFAESPHVVMEGSGYADGKRRIALDSNFASPSREDPMSDPETHSEAARGSTETLYCEMKPVKRSEVCEAERVNSSGRWKSLGSVFRRPERDRRSRRRSTQTVASPFHNPYLLTKLQRDDRRVHERLLAPCLRVFWGSLCDASHQLSVVMDKPNMQIPNSVVETAMRFRTVYDMQTATPNLGSLEVHAMMVMTGKLILHAKVTNQNTPRSHRDWGCLLMRMSFWCCQSHRGTSCALSPLYEKAVERLFPLGGTRTYSNVHSHAEYWQSLRSLAQRAAEDSDATTVMRDLAVALVTAGVAVDSRYLTSSEEGFGTECKED</sequence>
<dbReference type="GeneID" id="80532645"/>
<reference evidence="8 9" key="1">
    <citation type="journal article" date="2012" name="PLoS ONE">
        <title>The genome of Chelonid herpesvirus 5 harbors atypical genes.</title>
        <authorList>
            <person name="Ackermann M."/>
            <person name="Koriabine M."/>
            <person name="Hartmann-Fritsch F."/>
            <person name="de Jong P.J."/>
            <person name="Lewis T.D."/>
            <person name="Schetle N."/>
            <person name="Work T.M."/>
            <person name="Dagenais J."/>
            <person name="Balazs G.H."/>
            <person name="Leong J.A."/>
        </authorList>
    </citation>
    <scope>NUCLEOTIDE SEQUENCE [LARGE SCALE GENOMIC DNA]</scope>
</reference>
<keyword evidence="4" id="KW-1048">Host nucleus</keyword>
<dbReference type="RefSeq" id="YP_010795486.1">
    <property type="nucleotide sequence ID" value="NC_075701.1"/>
</dbReference>
<accession>V5NWT1</accession>
<gene>
    <name evidence="8" type="primary">F-US10</name>
</gene>